<feature type="domain" description="C2H2-type" evidence="3">
    <location>
        <begin position="170"/>
        <end position="197"/>
    </location>
</feature>
<dbReference type="PANTHER" id="PTHR12243">
    <property type="entry name" value="MADF DOMAIN TRANSCRIPTION FACTOR"/>
    <property type="match status" value="1"/>
</dbReference>
<evidence type="ECO:0000256" key="1">
    <source>
        <dbReference type="PROSITE-ProRule" id="PRU00042"/>
    </source>
</evidence>
<accession>A0A8K0DB26</accession>
<dbReference type="GO" id="GO:0005634">
    <property type="term" value="C:nucleus"/>
    <property type="evidence" value="ECO:0007669"/>
    <property type="project" value="TreeGrafter"/>
</dbReference>
<dbReference type="AlphaFoldDB" id="A0A8K0DB26"/>
<dbReference type="GO" id="GO:0006357">
    <property type="term" value="P:regulation of transcription by RNA polymerase II"/>
    <property type="evidence" value="ECO:0007669"/>
    <property type="project" value="TreeGrafter"/>
</dbReference>
<feature type="compositionally biased region" description="Basic and acidic residues" evidence="2">
    <location>
        <begin position="7"/>
        <end position="24"/>
    </location>
</feature>
<keyword evidence="6" id="KW-1185">Reference proteome</keyword>
<dbReference type="SMART" id="SM00595">
    <property type="entry name" value="MADF"/>
    <property type="match status" value="1"/>
</dbReference>
<evidence type="ECO:0000313" key="5">
    <source>
        <dbReference type="EMBL" id="KAF2897625.1"/>
    </source>
</evidence>
<feature type="compositionally biased region" description="Polar residues" evidence="2">
    <location>
        <begin position="25"/>
        <end position="37"/>
    </location>
</feature>
<dbReference type="OrthoDB" id="8196929at2759"/>
<reference evidence="5" key="1">
    <citation type="submission" date="2019-08" db="EMBL/GenBank/DDBJ databases">
        <title>The genome of the North American firefly Photinus pyralis.</title>
        <authorList>
            <consortium name="Photinus pyralis genome working group"/>
            <person name="Fallon T.R."/>
            <person name="Sander Lower S.E."/>
            <person name="Weng J.-K."/>
        </authorList>
    </citation>
    <scope>NUCLEOTIDE SEQUENCE</scope>
    <source>
        <strain evidence="5">TRF0915ILg1</strain>
        <tissue evidence="5">Whole body</tissue>
    </source>
</reference>
<dbReference type="Pfam" id="PF02944">
    <property type="entry name" value="BESS"/>
    <property type="match status" value="1"/>
</dbReference>
<comment type="caution">
    <text evidence="5">The sequence shown here is derived from an EMBL/GenBank/DDBJ whole genome shotgun (WGS) entry which is preliminary data.</text>
</comment>
<protein>
    <recommendedName>
        <fullName evidence="7">MADF domain-containing protein</fullName>
    </recommendedName>
</protein>
<evidence type="ECO:0000259" key="4">
    <source>
        <dbReference type="PROSITE" id="PS51029"/>
    </source>
</evidence>
<dbReference type="InterPro" id="IPR013087">
    <property type="entry name" value="Znf_C2H2_type"/>
</dbReference>
<evidence type="ECO:0000259" key="3">
    <source>
        <dbReference type="PROSITE" id="PS50157"/>
    </source>
</evidence>
<name>A0A8K0DB26_IGNLU</name>
<feature type="region of interest" description="Disordered" evidence="2">
    <location>
        <begin position="1"/>
        <end position="40"/>
    </location>
</feature>
<dbReference type="PANTHER" id="PTHR12243:SF67">
    <property type="entry name" value="COREPRESSOR OF PANGOLIN, ISOFORM A-RELATED"/>
    <property type="match status" value="1"/>
</dbReference>
<dbReference type="PROSITE" id="PS51029">
    <property type="entry name" value="MADF"/>
    <property type="match status" value="1"/>
</dbReference>
<keyword evidence="1" id="KW-0479">Metal-binding</keyword>
<dbReference type="InterPro" id="IPR004210">
    <property type="entry name" value="BESS_motif"/>
</dbReference>
<feature type="domain" description="MADF" evidence="4">
    <location>
        <begin position="223"/>
        <end position="306"/>
    </location>
</feature>
<dbReference type="InterPro" id="IPR006578">
    <property type="entry name" value="MADF-dom"/>
</dbReference>
<dbReference type="PROSITE" id="PS50157">
    <property type="entry name" value="ZINC_FINGER_C2H2_2"/>
    <property type="match status" value="1"/>
</dbReference>
<keyword evidence="1" id="KW-0863">Zinc-finger</keyword>
<evidence type="ECO:0000256" key="2">
    <source>
        <dbReference type="SAM" id="MobiDB-lite"/>
    </source>
</evidence>
<dbReference type="GO" id="GO:0003677">
    <property type="term" value="F:DNA binding"/>
    <property type="evidence" value="ECO:0007669"/>
    <property type="project" value="InterPro"/>
</dbReference>
<dbReference type="Pfam" id="PF10545">
    <property type="entry name" value="MADF_DNA_bdg"/>
    <property type="match status" value="1"/>
</dbReference>
<organism evidence="5 6">
    <name type="scientific">Ignelater luminosus</name>
    <name type="common">Cucubano</name>
    <name type="synonym">Pyrophorus luminosus</name>
    <dbReference type="NCBI Taxonomy" id="2038154"/>
    <lineage>
        <taxon>Eukaryota</taxon>
        <taxon>Metazoa</taxon>
        <taxon>Ecdysozoa</taxon>
        <taxon>Arthropoda</taxon>
        <taxon>Hexapoda</taxon>
        <taxon>Insecta</taxon>
        <taxon>Pterygota</taxon>
        <taxon>Neoptera</taxon>
        <taxon>Endopterygota</taxon>
        <taxon>Coleoptera</taxon>
        <taxon>Polyphaga</taxon>
        <taxon>Elateriformia</taxon>
        <taxon>Elateroidea</taxon>
        <taxon>Elateridae</taxon>
        <taxon>Agrypninae</taxon>
        <taxon>Pyrophorini</taxon>
        <taxon>Ignelater</taxon>
    </lineage>
</organism>
<dbReference type="Proteomes" id="UP000801492">
    <property type="component" value="Unassembled WGS sequence"/>
</dbReference>
<sequence length="450" mass="50919">MGTEEPSDSHKDTNRDAKVFDSKMKSQSNVKTESPFTISDHDYNGGRELLASSQSSSENIDIDIKNVQVKSELESANNGYTNHSLPVNQKFTNTVCAACPTKCEEHVTPLRNAKRKACFDIHIKQEANDVNNENCSIQSDSLPVNPDMIKMENGCTNSECHSHTHCLQTFKCNKCSLVFTEKQMFSIHYKQCTSEIPLVPLTNNINGLISHRTSYESSRDLKKFIEKVREHPCLYNVNNNDYINSQLKSLLWTELASEFNFLDGIAAKAAWKKLVNNFGEFLKHPQIKGKHFKYQKQMEFLLPYINSVIHNEHLNNEQTETVMVVSDDMDTDDVHIVQQLMSPAKKQRVMSSSVNEALNASIRSSRETKTRRRSSSQPLDMFFLSMCETTKSLPTRLQILVKRKVFQAVIEAEEAATTMTNDTASDQGAFPYRTNSVTAVVDNSSSSQED</sequence>
<dbReference type="GO" id="GO:0008270">
    <property type="term" value="F:zinc ion binding"/>
    <property type="evidence" value="ECO:0007669"/>
    <property type="project" value="UniProtKB-KW"/>
</dbReference>
<dbReference type="GO" id="GO:0005667">
    <property type="term" value="C:transcription regulator complex"/>
    <property type="evidence" value="ECO:0007669"/>
    <property type="project" value="TreeGrafter"/>
</dbReference>
<keyword evidence="1" id="KW-0862">Zinc</keyword>
<proteinExistence type="predicted"/>
<dbReference type="InterPro" id="IPR039353">
    <property type="entry name" value="TF_Adf1"/>
</dbReference>
<gene>
    <name evidence="5" type="ORF">ILUMI_08537</name>
</gene>
<evidence type="ECO:0008006" key="7">
    <source>
        <dbReference type="Google" id="ProtNLM"/>
    </source>
</evidence>
<dbReference type="EMBL" id="VTPC01004000">
    <property type="protein sequence ID" value="KAF2897625.1"/>
    <property type="molecule type" value="Genomic_DNA"/>
</dbReference>
<evidence type="ECO:0000313" key="6">
    <source>
        <dbReference type="Proteomes" id="UP000801492"/>
    </source>
</evidence>